<dbReference type="EMBL" id="JAVRQU010000011">
    <property type="protein sequence ID" value="KAK5697520.1"/>
    <property type="molecule type" value="Genomic_DNA"/>
</dbReference>
<organism evidence="9 10">
    <name type="scientific">Elasticomyces elasticus</name>
    <dbReference type="NCBI Taxonomy" id="574655"/>
    <lineage>
        <taxon>Eukaryota</taxon>
        <taxon>Fungi</taxon>
        <taxon>Dikarya</taxon>
        <taxon>Ascomycota</taxon>
        <taxon>Pezizomycotina</taxon>
        <taxon>Dothideomycetes</taxon>
        <taxon>Dothideomycetidae</taxon>
        <taxon>Mycosphaerellales</taxon>
        <taxon>Teratosphaeriaceae</taxon>
        <taxon>Elasticomyces</taxon>
    </lineage>
</organism>
<protein>
    <recommendedName>
        <fullName evidence="11">Mitochondrial outer membrane transport complex Sam37/metaxin N-terminal domain-containing protein</fullName>
    </recommendedName>
</protein>
<dbReference type="GO" id="GO:0015031">
    <property type="term" value="P:protein transport"/>
    <property type="evidence" value="ECO:0007669"/>
    <property type="project" value="UniProtKB-KW"/>
</dbReference>
<keyword evidence="4" id="KW-0653">Protein transport</keyword>
<gene>
    <name evidence="9" type="ORF">LTR97_007658</name>
</gene>
<proteinExistence type="predicted"/>
<dbReference type="PANTHER" id="PTHR12289:SF41">
    <property type="entry name" value="FAILED AXON CONNECTIONS-RELATED"/>
    <property type="match status" value="1"/>
</dbReference>
<keyword evidence="3" id="KW-1000">Mitochondrion outer membrane</keyword>
<feature type="domain" description="Mitochondrial outer membrane transport complex Sam37/metaxin N-terminal" evidence="7">
    <location>
        <begin position="19"/>
        <end position="125"/>
    </location>
</feature>
<keyword evidence="6" id="KW-0472">Membrane</keyword>
<dbReference type="Pfam" id="PF17171">
    <property type="entry name" value="GST_C_6"/>
    <property type="match status" value="1"/>
</dbReference>
<accession>A0AAN7WEZ4</accession>
<feature type="domain" description="Metaxin glutathione S-transferase" evidence="8">
    <location>
        <begin position="201"/>
        <end position="252"/>
    </location>
</feature>
<dbReference type="Proteomes" id="UP001310594">
    <property type="component" value="Unassembled WGS sequence"/>
</dbReference>
<reference evidence="9" key="1">
    <citation type="submission" date="2023-08" db="EMBL/GenBank/DDBJ databases">
        <title>Black Yeasts Isolated from many extreme environments.</title>
        <authorList>
            <person name="Coleine C."/>
            <person name="Stajich J.E."/>
            <person name="Selbmann L."/>
        </authorList>
    </citation>
    <scope>NUCLEOTIDE SEQUENCE</scope>
    <source>
        <strain evidence="9">CCFEE 5810</strain>
    </source>
</reference>
<evidence type="ECO:0000256" key="2">
    <source>
        <dbReference type="ARBA" id="ARBA00022448"/>
    </source>
</evidence>
<evidence type="ECO:0000256" key="6">
    <source>
        <dbReference type="ARBA" id="ARBA00023136"/>
    </source>
</evidence>
<dbReference type="InterPro" id="IPR019564">
    <property type="entry name" value="Sam37/metaxin_N"/>
</dbReference>
<dbReference type="Pfam" id="PF10568">
    <property type="entry name" value="Tom37"/>
    <property type="match status" value="1"/>
</dbReference>
<evidence type="ECO:0008006" key="11">
    <source>
        <dbReference type="Google" id="ProtNLM"/>
    </source>
</evidence>
<evidence type="ECO:0000313" key="9">
    <source>
        <dbReference type="EMBL" id="KAK5697520.1"/>
    </source>
</evidence>
<evidence type="ECO:0000256" key="3">
    <source>
        <dbReference type="ARBA" id="ARBA00022787"/>
    </source>
</evidence>
<dbReference type="PANTHER" id="PTHR12289">
    <property type="entry name" value="METAXIN RELATED"/>
    <property type="match status" value="1"/>
</dbReference>
<keyword evidence="2" id="KW-0813">Transport</keyword>
<evidence type="ECO:0000313" key="10">
    <source>
        <dbReference type="Proteomes" id="UP001310594"/>
    </source>
</evidence>
<dbReference type="InterPro" id="IPR050931">
    <property type="entry name" value="Mito_Protein_Transport_Metaxin"/>
</dbReference>
<dbReference type="GO" id="GO:0007005">
    <property type="term" value="P:mitochondrion organization"/>
    <property type="evidence" value="ECO:0007669"/>
    <property type="project" value="TreeGrafter"/>
</dbReference>
<name>A0AAN7WEZ4_9PEZI</name>
<evidence type="ECO:0000256" key="4">
    <source>
        <dbReference type="ARBA" id="ARBA00022927"/>
    </source>
</evidence>
<comment type="caution">
    <text evidence="9">The sequence shown here is derived from an EMBL/GenBank/DDBJ whole genome shotgun (WGS) entry which is preliminary data.</text>
</comment>
<evidence type="ECO:0000256" key="5">
    <source>
        <dbReference type="ARBA" id="ARBA00023128"/>
    </source>
</evidence>
<evidence type="ECO:0000256" key="1">
    <source>
        <dbReference type="ARBA" id="ARBA00004294"/>
    </source>
</evidence>
<evidence type="ECO:0000259" key="8">
    <source>
        <dbReference type="Pfam" id="PF17171"/>
    </source>
</evidence>
<sequence>MELYILGPAFSLPSIDAECIAAVALLQLLDRKDWSLVPTHDDRGGLPLLVDQGQRISGYKNILRHLEIELHVGNAIAISSFLERGAQTLLDISLYVSFESYSTTRSAFTQILPWHTNYLLPPRRRAAARARTDHLGISSIDVDNVHEDLSGRPSGMDGVGKEQAFEVEAQKRASLLLPRKDTLRSLLQKPEHSAVFKLHALADNFFGPLQDMLDCLAFGYLSLMLYPKLPQDWLASTMRRKYAKLVAYVERMNDKLVLRTDVKAVMSSARSDSESILPWKSPASSSFFDVANSTARELFTHIPLLKPTTSIITTNADTMRFWQHQLPAILTLTVLSLGLGITAAFRTGTLTWPKGEALHVFGRKRFSDYGHLGAALAGMSVLSQQTTSPGEPYMNQGDSDKAVLADVEVEVNVSDTR</sequence>
<dbReference type="InterPro" id="IPR033468">
    <property type="entry name" value="Metaxin_GST"/>
</dbReference>
<keyword evidence="5" id="KW-0496">Mitochondrion</keyword>
<evidence type="ECO:0000259" key="7">
    <source>
        <dbReference type="Pfam" id="PF10568"/>
    </source>
</evidence>
<dbReference type="GO" id="GO:0001401">
    <property type="term" value="C:SAM complex"/>
    <property type="evidence" value="ECO:0007669"/>
    <property type="project" value="InterPro"/>
</dbReference>
<dbReference type="AlphaFoldDB" id="A0AAN7WEZ4"/>
<comment type="subcellular location">
    <subcellularLocation>
        <location evidence="1">Mitochondrion outer membrane</location>
    </subcellularLocation>
</comment>